<proteinExistence type="inferred from homology"/>
<dbReference type="InterPro" id="IPR036046">
    <property type="entry name" value="Acylphosphatase-like_dom_sf"/>
</dbReference>
<feature type="active site" evidence="5">
    <location>
        <position position="18"/>
    </location>
</feature>
<dbReference type="PANTHER" id="PTHR47268">
    <property type="entry name" value="ACYLPHOSPHATASE"/>
    <property type="match status" value="1"/>
</dbReference>
<evidence type="ECO:0000259" key="7">
    <source>
        <dbReference type="PROSITE" id="PS51160"/>
    </source>
</evidence>
<dbReference type="PATRIC" id="fig|1365250.3.peg.4259"/>
<organism evidence="8 9">
    <name type="scientific">Pseudoalteromonas luteoviolacea DSM 6061</name>
    <dbReference type="NCBI Taxonomy" id="1365250"/>
    <lineage>
        <taxon>Bacteria</taxon>
        <taxon>Pseudomonadati</taxon>
        <taxon>Pseudomonadota</taxon>
        <taxon>Gammaproteobacteria</taxon>
        <taxon>Alteromonadales</taxon>
        <taxon>Pseudoalteromonadaceae</taxon>
        <taxon>Pseudoalteromonas</taxon>
    </lineage>
</organism>
<protein>
    <recommendedName>
        <fullName evidence="3 5">acylphosphatase</fullName>
        <ecNumber evidence="2 5">3.6.1.7</ecNumber>
    </recommendedName>
</protein>
<dbReference type="GO" id="GO:0003998">
    <property type="term" value="F:acylphosphatase activity"/>
    <property type="evidence" value="ECO:0007669"/>
    <property type="project" value="UniProtKB-EC"/>
</dbReference>
<name>A0A166VA61_9GAMM</name>
<dbReference type="PROSITE" id="PS00150">
    <property type="entry name" value="ACYLPHOSPHATASE_1"/>
    <property type="match status" value="1"/>
</dbReference>
<comment type="similarity">
    <text evidence="1 6">Belongs to the acylphosphatase family.</text>
</comment>
<dbReference type="Proteomes" id="UP000076643">
    <property type="component" value="Unassembled WGS sequence"/>
</dbReference>
<feature type="domain" description="Acylphosphatase-like" evidence="7">
    <location>
        <begin position="3"/>
        <end position="88"/>
    </location>
</feature>
<dbReference type="NCBIfam" id="NF011000">
    <property type="entry name" value="PRK14426.1"/>
    <property type="match status" value="1"/>
</dbReference>
<evidence type="ECO:0000256" key="5">
    <source>
        <dbReference type="PROSITE-ProRule" id="PRU00520"/>
    </source>
</evidence>
<feature type="active site" evidence="5">
    <location>
        <position position="36"/>
    </location>
</feature>
<dbReference type="PANTHER" id="PTHR47268:SF4">
    <property type="entry name" value="ACYLPHOSPHATASE"/>
    <property type="match status" value="1"/>
</dbReference>
<comment type="catalytic activity">
    <reaction evidence="4 5">
        <text>an acyl phosphate + H2O = a carboxylate + phosphate + H(+)</text>
        <dbReference type="Rhea" id="RHEA:14965"/>
        <dbReference type="ChEBI" id="CHEBI:15377"/>
        <dbReference type="ChEBI" id="CHEBI:15378"/>
        <dbReference type="ChEBI" id="CHEBI:29067"/>
        <dbReference type="ChEBI" id="CHEBI:43474"/>
        <dbReference type="ChEBI" id="CHEBI:59918"/>
        <dbReference type="EC" id="3.6.1.7"/>
    </reaction>
</comment>
<dbReference type="InterPro" id="IPR001792">
    <property type="entry name" value="Acylphosphatase-like_dom"/>
</dbReference>
<gene>
    <name evidence="8" type="ORF">N475_22290</name>
</gene>
<keyword evidence="5" id="KW-0378">Hydrolase</keyword>
<dbReference type="Gene3D" id="3.30.70.100">
    <property type="match status" value="1"/>
</dbReference>
<keyword evidence="9" id="KW-1185">Reference proteome</keyword>
<evidence type="ECO:0000256" key="1">
    <source>
        <dbReference type="ARBA" id="ARBA00005614"/>
    </source>
</evidence>
<evidence type="ECO:0000256" key="4">
    <source>
        <dbReference type="ARBA" id="ARBA00047645"/>
    </source>
</evidence>
<dbReference type="AlphaFoldDB" id="A0A166VA61"/>
<sequence length="88" mass="9753">MKCSKFIITGVVQGVGFRYHTKQIATKLGLCGYAKNLPDRSVEVVVHGFDGSVLEMASWLKRGPAMAKVENVVEKVIDQKSYTGFEIF</sequence>
<evidence type="ECO:0000313" key="9">
    <source>
        <dbReference type="Proteomes" id="UP000076643"/>
    </source>
</evidence>
<dbReference type="SUPFAM" id="SSF54975">
    <property type="entry name" value="Acylphosphatase/BLUF domain-like"/>
    <property type="match status" value="1"/>
</dbReference>
<evidence type="ECO:0000256" key="6">
    <source>
        <dbReference type="RuleBase" id="RU004168"/>
    </source>
</evidence>
<dbReference type="Pfam" id="PF00708">
    <property type="entry name" value="Acylphosphatase"/>
    <property type="match status" value="1"/>
</dbReference>
<evidence type="ECO:0000313" key="8">
    <source>
        <dbReference type="EMBL" id="KZN32413.1"/>
    </source>
</evidence>
<evidence type="ECO:0000256" key="3">
    <source>
        <dbReference type="ARBA" id="ARBA00015991"/>
    </source>
</evidence>
<dbReference type="EMBL" id="AUYB01000132">
    <property type="protein sequence ID" value="KZN32413.1"/>
    <property type="molecule type" value="Genomic_DNA"/>
</dbReference>
<dbReference type="RefSeq" id="WP_196765593.1">
    <property type="nucleotide sequence ID" value="NZ_AQHB01000023.1"/>
</dbReference>
<evidence type="ECO:0000256" key="2">
    <source>
        <dbReference type="ARBA" id="ARBA00012150"/>
    </source>
</evidence>
<dbReference type="InterPro" id="IPR017968">
    <property type="entry name" value="Acylphosphatase_CS"/>
</dbReference>
<reference evidence="8 9" key="1">
    <citation type="submission" date="2013-07" db="EMBL/GenBank/DDBJ databases">
        <title>Comparative Genomic and Metabolomic Analysis of Twelve Strains of Pseudoalteromonas luteoviolacea.</title>
        <authorList>
            <person name="Vynne N.G."/>
            <person name="Mansson M."/>
            <person name="Gram L."/>
        </authorList>
    </citation>
    <scope>NUCLEOTIDE SEQUENCE [LARGE SCALE GENOMIC DNA]</scope>
    <source>
        <strain evidence="8 9">DSM 6061</strain>
    </source>
</reference>
<accession>A0A166VA61</accession>
<dbReference type="PROSITE" id="PS51160">
    <property type="entry name" value="ACYLPHOSPHATASE_3"/>
    <property type="match status" value="1"/>
</dbReference>
<comment type="caution">
    <text evidence="8">The sequence shown here is derived from an EMBL/GenBank/DDBJ whole genome shotgun (WGS) entry which is preliminary data.</text>
</comment>
<dbReference type="EC" id="3.6.1.7" evidence="2 5"/>
<dbReference type="InterPro" id="IPR020456">
    <property type="entry name" value="Acylphosphatase"/>
</dbReference>